<name>A0A6A6V3S1_9PLEO</name>
<feature type="region of interest" description="Disordered" evidence="1">
    <location>
        <begin position="11"/>
        <end position="60"/>
    </location>
</feature>
<reference evidence="2" key="1">
    <citation type="journal article" date="2020" name="Stud. Mycol.">
        <title>101 Dothideomycetes genomes: a test case for predicting lifestyles and emergence of pathogens.</title>
        <authorList>
            <person name="Haridas S."/>
            <person name="Albert R."/>
            <person name="Binder M."/>
            <person name="Bloem J."/>
            <person name="Labutti K."/>
            <person name="Salamov A."/>
            <person name="Andreopoulos B."/>
            <person name="Baker S."/>
            <person name="Barry K."/>
            <person name="Bills G."/>
            <person name="Bluhm B."/>
            <person name="Cannon C."/>
            <person name="Castanera R."/>
            <person name="Culley D."/>
            <person name="Daum C."/>
            <person name="Ezra D."/>
            <person name="Gonzalez J."/>
            <person name="Henrissat B."/>
            <person name="Kuo A."/>
            <person name="Liang C."/>
            <person name="Lipzen A."/>
            <person name="Lutzoni F."/>
            <person name="Magnuson J."/>
            <person name="Mondo S."/>
            <person name="Nolan M."/>
            <person name="Ohm R."/>
            <person name="Pangilinan J."/>
            <person name="Park H.-J."/>
            <person name="Ramirez L."/>
            <person name="Alfaro M."/>
            <person name="Sun H."/>
            <person name="Tritt A."/>
            <person name="Yoshinaga Y."/>
            <person name="Zwiers L.-H."/>
            <person name="Turgeon B."/>
            <person name="Goodwin S."/>
            <person name="Spatafora J."/>
            <person name="Crous P."/>
            <person name="Grigoriev I."/>
        </authorList>
    </citation>
    <scope>NUCLEOTIDE SEQUENCE</scope>
    <source>
        <strain evidence="2">CBS 119925</strain>
    </source>
</reference>
<keyword evidence="3" id="KW-1185">Reference proteome</keyword>
<gene>
    <name evidence="2" type="ORF">M011DRAFT_470348</name>
</gene>
<evidence type="ECO:0000313" key="2">
    <source>
        <dbReference type="EMBL" id="KAF2744496.1"/>
    </source>
</evidence>
<dbReference type="EMBL" id="MU006588">
    <property type="protein sequence ID" value="KAF2744496.1"/>
    <property type="molecule type" value="Genomic_DNA"/>
</dbReference>
<evidence type="ECO:0000256" key="1">
    <source>
        <dbReference type="SAM" id="MobiDB-lite"/>
    </source>
</evidence>
<organism evidence="2 3">
    <name type="scientific">Sporormia fimetaria CBS 119925</name>
    <dbReference type="NCBI Taxonomy" id="1340428"/>
    <lineage>
        <taxon>Eukaryota</taxon>
        <taxon>Fungi</taxon>
        <taxon>Dikarya</taxon>
        <taxon>Ascomycota</taxon>
        <taxon>Pezizomycotina</taxon>
        <taxon>Dothideomycetes</taxon>
        <taxon>Pleosporomycetidae</taxon>
        <taxon>Pleosporales</taxon>
        <taxon>Sporormiaceae</taxon>
        <taxon>Sporormia</taxon>
    </lineage>
</organism>
<dbReference type="Proteomes" id="UP000799440">
    <property type="component" value="Unassembled WGS sequence"/>
</dbReference>
<sequence>MSISALAVFWRDSARPPPDTDEVEMPMPPSRPFQSRPGVYEGFRPANPPKNPSLYGASFGAPGFGHDVQIDWDRQTTVHQRKPVPLPTPRVADFHVYRDPQQAPTLGRDSWKTTHPIRQAEKSEGLDDAHRFRSSRRGHRPLMDAAFELAERLQDLRIQESEQKDVVGALALAERLANMQIRGPENHALDPVALEITDRLGKLKIHGSDPGDIEGVLTLAERLDVLQIHGTERKQD</sequence>
<evidence type="ECO:0000313" key="3">
    <source>
        <dbReference type="Proteomes" id="UP000799440"/>
    </source>
</evidence>
<dbReference type="AlphaFoldDB" id="A0A6A6V3S1"/>
<proteinExistence type="predicted"/>
<protein>
    <submittedName>
        <fullName evidence="2">Uncharacterized protein</fullName>
    </submittedName>
</protein>
<accession>A0A6A6V3S1</accession>